<comment type="caution">
    <text evidence="4">The sequence shown here is derived from an EMBL/GenBank/DDBJ whole genome shotgun (WGS) entry which is preliminary data.</text>
</comment>
<evidence type="ECO:0000256" key="2">
    <source>
        <dbReference type="ARBA" id="ARBA00023315"/>
    </source>
</evidence>
<dbReference type="Gene3D" id="3.30.559.10">
    <property type="entry name" value="Chloramphenicol acetyltransferase-like domain"/>
    <property type="match status" value="2"/>
</dbReference>
<dbReference type="Proteomes" id="UP000324897">
    <property type="component" value="Unassembled WGS sequence"/>
</dbReference>
<keyword evidence="1" id="KW-0808">Transferase</keyword>
<keyword evidence="5" id="KW-1185">Reference proteome</keyword>
<evidence type="ECO:0000256" key="1">
    <source>
        <dbReference type="ARBA" id="ARBA00022679"/>
    </source>
</evidence>
<evidence type="ECO:0000256" key="3">
    <source>
        <dbReference type="SAM" id="MobiDB-lite"/>
    </source>
</evidence>
<dbReference type="Gramene" id="TVU43019">
    <property type="protein sequence ID" value="TVU43019"/>
    <property type="gene ID" value="EJB05_09449"/>
</dbReference>
<feature type="non-terminal residue" evidence="4">
    <location>
        <position position="1"/>
    </location>
</feature>
<sequence>MPTSVKIIEEARVTVPATAALPPEPLLLSAMDAEWLAHPLMQCLLIFVGGGGDRSIIPPFPSVVAALRASLAGTVARFPTLGGRIVRLPATGDAAIDCGAHDGGGVRFVVADQSDGADARRLAGDADHDSEAFRRLVPALDAGRLPAETMAVMVTRLRGGVALGVAMHHAVVDGRSFWRFVQAGNATRRRRRRTTVRRSSSPAARSSPGACFGISVQQLQRLKQRIAERSPRRAAAPSSFVAVVALAWVSFVRAKHPDVIGPSDEVTLFFFADCRTCLDPPPGDSYFGTCITGCLARATARDLLAEDDDDSVAHAAAAVAEEDGQVVLLAGKGGDASVQVSVSLNPAHMEAFKSYFMSYLADLCSIHSKM</sequence>
<dbReference type="InterPro" id="IPR023213">
    <property type="entry name" value="CAT-like_dom_sf"/>
</dbReference>
<dbReference type="PANTHER" id="PTHR31625">
    <property type="match status" value="1"/>
</dbReference>
<feature type="compositionally biased region" description="Low complexity" evidence="3">
    <location>
        <begin position="197"/>
        <end position="207"/>
    </location>
</feature>
<organism evidence="4 5">
    <name type="scientific">Eragrostis curvula</name>
    <name type="common">weeping love grass</name>
    <dbReference type="NCBI Taxonomy" id="38414"/>
    <lineage>
        <taxon>Eukaryota</taxon>
        <taxon>Viridiplantae</taxon>
        <taxon>Streptophyta</taxon>
        <taxon>Embryophyta</taxon>
        <taxon>Tracheophyta</taxon>
        <taxon>Spermatophyta</taxon>
        <taxon>Magnoliopsida</taxon>
        <taxon>Liliopsida</taxon>
        <taxon>Poales</taxon>
        <taxon>Poaceae</taxon>
        <taxon>PACMAD clade</taxon>
        <taxon>Chloridoideae</taxon>
        <taxon>Eragrostideae</taxon>
        <taxon>Eragrostidinae</taxon>
        <taxon>Eragrostis</taxon>
    </lineage>
</organism>
<evidence type="ECO:0000313" key="4">
    <source>
        <dbReference type="EMBL" id="TVU43019.1"/>
    </source>
</evidence>
<proteinExistence type="predicted"/>
<keyword evidence="2" id="KW-0012">Acyltransferase</keyword>
<dbReference type="Pfam" id="PF02458">
    <property type="entry name" value="Transferase"/>
    <property type="match status" value="2"/>
</dbReference>
<name>A0A5J9W3S6_9POAL</name>
<feature type="region of interest" description="Disordered" evidence="3">
    <location>
        <begin position="189"/>
        <end position="209"/>
    </location>
</feature>
<dbReference type="InterPro" id="IPR051504">
    <property type="entry name" value="Plant_metabolite_acyltrans"/>
</dbReference>
<dbReference type="OrthoDB" id="1862401at2759"/>
<gene>
    <name evidence="4" type="ORF">EJB05_09449</name>
</gene>
<dbReference type="SUPFAM" id="SSF52777">
    <property type="entry name" value="CoA-dependent acyltransferases"/>
    <property type="match status" value="1"/>
</dbReference>
<dbReference type="GO" id="GO:0016747">
    <property type="term" value="F:acyltransferase activity, transferring groups other than amino-acyl groups"/>
    <property type="evidence" value="ECO:0007669"/>
    <property type="project" value="UniProtKB-ARBA"/>
</dbReference>
<protein>
    <submittedName>
        <fullName evidence="4">Uncharacterized protein</fullName>
    </submittedName>
</protein>
<evidence type="ECO:0000313" key="5">
    <source>
        <dbReference type="Proteomes" id="UP000324897"/>
    </source>
</evidence>
<reference evidence="4 5" key="1">
    <citation type="journal article" date="2019" name="Sci. Rep.">
        <title>A high-quality genome of Eragrostis curvula grass provides insights into Poaceae evolution and supports new strategies to enhance forage quality.</title>
        <authorList>
            <person name="Carballo J."/>
            <person name="Santos B.A.C.M."/>
            <person name="Zappacosta D."/>
            <person name="Garbus I."/>
            <person name="Selva J.P."/>
            <person name="Gallo C.A."/>
            <person name="Diaz A."/>
            <person name="Albertini E."/>
            <person name="Caccamo M."/>
            <person name="Echenique V."/>
        </authorList>
    </citation>
    <scope>NUCLEOTIDE SEQUENCE [LARGE SCALE GENOMIC DNA]</scope>
    <source>
        <strain evidence="5">cv. Victoria</strain>
        <tissue evidence="4">Leaf</tissue>
    </source>
</reference>
<dbReference type="AlphaFoldDB" id="A0A5J9W3S6"/>
<dbReference type="EMBL" id="RWGY01000005">
    <property type="protein sequence ID" value="TVU43019.1"/>
    <property type="molecule type" value="Genomic_DNA"/>
</dbReference>
<accession>A0A5J9W3S6</accession>